<dbReference type="AlphaFoldDB" id="A0A0C1ZKD2"/>
<protein>
    <recommendedName>
        <fullName evidence="3">Fe2OG dioxygenase domain-containing protein</fullName>
    </recommendedName>
</protein>
<accession>A0A0C1ZKD2</accession>
<name>A0A0C1ZKD2_9BACT</name>
<sequence>MTAAASPTDTIVTPPTNELLLARGLELRDRFFALSASAASEDDKQRFRDRVNAIEVEPVLEHNGLSMSHHPSARFKAVRFLPAQHIPDDIRHLFARPSARLPELAAVFVDPEEFSFRTFENIVPLDRWFESLELALADRRPLGPPRAPRAYTFTLLASPDTRELLTGLDSLNLQVRPLNAASRGGQRFIFHAARLSEVLTQAVQQAMPKRWMQGFSHVNPVFRCNRFEPGDGKFSRHIDTPYYDAARKHVSRYTLLIYLTGGRAEPALQIGDDIALCDIQPFTCVIFPQDEAHEGAPYEQGRKLFLRTELIFEHADVSHDPDIAQMFAKACYLTGESVFLPDLARDAHLLYDRAAAAHWGRADQTPAPSEPFIHKHYRGVDFVTNGYDYWFPTRGISIPECAAIAVLDLLNCKIGSHAFRKLCTSVVLDPPSSSNMDASPSTSPNNWIGEFLESRACERTEPVFPSLDISTLFPPPEHVDASICCAFHCFANWDASRSVETVDLYDRAQRWAKSRIASAPITIMGQEIFLNLDKIVVANGKIYVGSEEPLAPVNFAACWNDETTPANYLDVEVVVQAPYLLVPPILFAESARSRHLMVDLFRNSWAVRHRPRAIPVPKILELTEAHYESDTGQATPWLDAAALEADPDHAADSAGAWWSDEDFVCELYADGPEAEA</sequence>
<reference evidence="1 2" key="1">
    <citation type="submission" date="2014-12" db="EMBL/GenBank/DDBJ databases">
        <title>Genome assembly of Enhygromyxa salina DSM 15201.</title>
        <authorList>
            <person name="Sharma G."/>
            <person name="Subramanian S."/>
        </authorList>
    </citation>
    <scope>NUCLEOTIDE SEQUENCE [LARGE SCALE GENOMIC DNA]</scope>
    <source>
        <strain evidence="1 2">DSM 15201</strain>
    </source>
</reference>
<dbReference type="EMBL" id="JMCC02000016">
    <property type="protein sequence ID" value="KIG17964.1"/>
    <property type="molecule type" value="Genomic_DNA"/>
</dbReference>
<organism evidence="1 2">
    <name type="scientific">Enhygromyxa salina</name>
    <dbReference type="NCBI Taxonomy" id="215803"/>
    <lineage>
        <taxon>Bacteria</taxon>
        <taxon>Pseudomonadati</taxon>
        <taxon>Myxococcota</taxon>
        <taxon>Polyangia</taxon>
        <taxon>Nannocystales</taxon>
        <taxon>Nannocystaceae</taxon>
        <taxon>Enhygromyxa</taxon>
    </lineage>
</organism>
<dbReference type="RefSeq" id="WP_052547558.1">
    <property type="nucleotide sequence ID" value="NZ_JMCC02000016.1"/>
</dbReference>
<evidence type="ECO:0000313" key="2">
    <source>
        <dbReference type="Proteomes" id="UP000031599"/>
    </source>
</evidence>
<evidence type="ECO:0008006" key="3">
    <source>
        <dbReference type="Google" id="ProtNLM"/>
    </source>
</evidence>
<evidence type="ECO:0000313" key="1">
    <source>
        <dbReference type="EMBL" id="KIG17964.1"/>
    </source>
</evidence>
<comment type="caution">
    <text evidence="1">The sequence shown here is derived from an EMBL/GenBank/DDBJ whole genome shotgun (WGS) entry which is preliminary data.</text>
</comment>
<proteinExistence type="predicted"/>
<gene>
    <name evidence="1" type="ORF">DB30_02179</name>
</gene>
<dbReference type="Proteomes" id="UP000031599">
    <property type="component" value="Unassembled WGS sequence"/>
</dbReference>